<dbReference type="GO" id="GO:0008198">
    <property type="term" value="F:ferrous iron binding"/>
    <property type="evidence" value="ECO:0007669"/>
    <property type="project" value="InterPro"/>
</dbReference>
<evidence type="ECO:0000259" key="1">
    <source>
        <dbReference type="Pfam" id="PF02900"/>
    </source>
</evidence>
<dbReference type="Proteomes" id="UP000542125">
    <property type="component" value="Unassembled WGS sequence"/>
</dbReference>
<evidence type="ECO:0000313" key="3">
    <source>
        <dbReference type="Proteomes" id="UP000542125"/>
    </source>
</evidence>
<keyword evidence="3" id="KW-1185">Reference proteome</keyword>
<comment type="caution">
    <text evidence="2">The sequence shown here is derived from an EMBL/GenBank/DDBJ whole genome shotgun (WGS) entry which is preliminary data.</text>
</comment>
<dbReference type="CDD" id="cd07359">
    <property type="entry name" value="PCA_45_Doxase_B_like"/>
    <property type="match status" value="1"/>
</dbReference>
<dbReference type="GO" id="GO:0018579">
    <property type="term" value="F:protocatechuate 4,5-dioxygenase activity"/>
    <property type="evidence" value="ECO:0007669"/>
    <property type="project" value="UniProtKB-EC"/>
</dbReference>
<dbReference type="EC" id="1.13.11.8" evidence="2"/>
<dbReference type="Pfam" id="PF02900">
    <property type="entry name" value="LigB"/>
    <property type="match status" value="1"/>
</dbReference>
<dbReference type="RefSeq" id="WP_179588324.1">
    <property type="nucleotide sequence ID" value="NZ_JACBYR010000001.1"/>
</dbReference>
<name>A0A7Y9IX17_9BURK</name>
<organism evidence="2 3">
    <name type="scientific">Pigmentiphaga litoralis</name>
    <dbReference type="NCBI Taxonomy" id="516702"/>
    <lineage>
        <taxon>Bacteria</taxon>
        <taxon>Pseudomonadati</taxon>
        <taxon>Pseudomonadota</taxon>
        <taxon>Betaproteobacteria</taxon>
        <taxon>Burkholderiales</taxon>
        <taxon>Alcaligenaceae</taxon>
        <taxon>Pigmentiphaga</taxon>
    </lineage>
</organism>
<dbReference type="SUPFAM" id="SSF53213">
    <property type="entry name" value="LigB-like"/>
    <property type="match status" value="1"/>
</dbReference>
<accession>A0A7Y9IX17</accession>
<gene>
    <name evidence="2" type="ORF">FHW18_003927</name>
</gene>
<dbReference type="Gene3D" id="3.40.830.10">
    <property type="entry name" value="LigB-like"/>
    <property type="match status" value="1"/>
</dbReference>
<reference evidence="2 3" key="1">
    <citation type="submission" date="2020-07" db="EMBL/GenBank/DDBJ databases">
        <title>Genomic Encyclopedia of Type Strains, Phase IV (KMG-V): Genome sequencing to study the core and pangenomes of soil and plant-associated prokaryotes.</title>
        <authorList>
            <person name="Whitman W."/>
        </authorList>
    </citation>
    <scope>NUCLEOTIDE SEQUENCE [LARGE SCALE GENOMIC DNA]</scope>
    <source>
        <strain evidence="2 3">SAS40</strain>
    </source>
</reference>
<evidence type="ECO:0000313" key="2">
    <source>
        <dbReference type="EMBL" id="NYE84656.1"/>
    </source>
</evidence>
<keyword evidence="2" id="KW-0223">Dioxygenase</keyword>
<dbReference type="AlphaFoldDB" id="A0A7Y9IX17"/>
<dbReference type="EMBL" id="JACBYR010000001">
    <property type="protein sequence ID" value="NYE84656.1"/>
    <property type="molecule type" value="Genomic_DNA"/>
</dbReference>
<protein>
    <submittedName>
        <fullName evidence="2">Protocatechuate 4,5-dioxygenase beta chain</fullName>
        <ecNumber evidence="2">1.13.11.8</ecNumber>
    </submittedName>
</protein>
<sequence>MAKLIAALGVAHAPGVTGWIDKSPQHEQDAVLAGYAEFARRMEALKPDVIIGVANDHLLNFSLDNVPDFCVGLGDQWAGPAPWFKDWLNVPDYTITGHRELGRALVRDAAKAGINHAFADQLLFDDNWSVPLKFLVPRYEPRFVPIHMNPIVPPVPSAERCLAVGAQIARTVAAFPSDERVVLMATGGLSHDPGGKDYFTVHEGFDRWFMELLEGGDLDRVRQELTFEKLLTGGDGGAGELLAWIVAMGAAAECGNAKAESVFYVPSVQMRCGMGGSYWSLDQ</sequence>
<dbReference type="InterPro" id="IPR004183">
    <property type="entry name" value="Xdiol_dOase_suB"/>
</dbReference>
<proteinExistence type="predicted"/>
<keyword evidence="2" id="KW-0560">Oxidoreductase</keyword>
<feature type="domain" description="Extradiol ring-cleavage dioxygenase class III enzyme subunit B" evidence="1">
    <location>
        <begin position="7"/>
        <end position="263"/>
    </location>
</feature>